<dbReference type="InterPro" id="IPR000008">
    <property type="entry name" value="C2_dom"/>
</dbReference>
<feature type="non-terminal residue" evidence="2">
    <location>
        <position position="185"/>
    </location>
</feature>
<organism evidence="2 3">
    <name type="scientific">Polypterus senegalus</name>
    <name type="common">Senegal bichir</name>
    <dbReference type="NCBI Taxonomy" id="55291"/>
    <lineage>
        <taxon>Eukaryota</taxon>
        <taxon>Metazoa</taxon>
        <taxon>Chordata</taxon>
        <taxon>Craniata</taxon>
        <taxon>Vertebrata</taxon>
        <taxon>Euteleostomi</taxon>
        <taxon>Actinopterygii</taxon>
        <taxon>Polypteriformes</taxon>
        <taxon>Polypteridae</taxon>
        <taxon>Polypterus</taxon>
    </lineage>
</organism>
<feature type="domain" description="C2" evidence="1">
    <location>
        <begin position="56"/>
        <end position="169"/>
    </location>
</feature>
<name>A0A8X7X882_POLSE</name>
<dbReference type="PANTHER" id="PTHR46096:SF1">
    <property type="entry name" value="PERFORIN 1.5"/>
    <property type="match status" value="1"/>
</dbReference>
<dbReference type="GO" id="GO:0001771">
    <property type="term" value="P:immunological synapse formation"/>
    <property type="evidence" value="ECO:0007669"/>
    <property type="project" value="TreeGrafter"/>
</dbReference>
<dbReference type="InterPro" id="IPR052784">
    <property type="entry name" value="Perforin-1_pore-forming"/>
</dbReference>
<dbReference type="SUPFAM" id="SSF49562">
    <property type="entry name" value="C2 domain (Calcium/lipid-binding domain, CaLB)"/>
    <property type="match status" value="1"/>
</dbReference>
<gene>
    <name evidence="2" type="primary">Prf1_1</name>
    <name evidence="2" type="ORF">GTO96_0002055</name>
</gene>
<dbReference type="GO" id="GO:0022829">
    <property type="term" value="F:wide pore channel activity"/>
    <property type="evidence" value="ECO:0007669"/>
    <property type="project" value="TreeGrafter"/>
</dbReference>
<dbReference type="Proteomes" id="UP000886611">
    <property type="component" value="Unassembled WGS sequence"/>
</dbReference>
<protein>
    <submittedName>
        <fullName evidence="2">PERF protein</fullName>
    </submittedName>
</protein>
<keyword evidence="3" id="KW-1185">Reference proteome</keyword>
<evidence type="ECO:0000313" key="2">
    <source>
        <dbReference type="EMBL" id="KAG2462729.1"/>
    </source>
</evidence>
<evidence type="ECO:0000259" key="1">
    <source>
        <dbReference type="PROSITE" id="PS50004"/>
    </source>
</evidence>
<dbReference type="Pfam" id="PF00168">
    <property type="entry name" value="C2"/>
    <property type="match status" value="1"/>
</dbReference>
<feature type="non-terminal residue" evidence="2">
    <location>
        <position position="1"/>
    </location>
</feature>
<dbReference type="EMBL" id="JAATIS010004040">
    <property type="protein sequence ID" value="KAG2462729.1"/>
    <property type="molecule type" value="Genomic_DNA"/>
</dbReference>
<dbReference type="AlphaFoldDB" id="A0A8X7X882"/>
<proteinExistence type="predicted"/>
<dbReference type="Gene3D" id="2.60.40.150">
    <property type="entry name" value="C2 domain"/>
    <property type="match status" value="1"/>
</dbReference>
<dbReference type="GO" id="GO:0016020">
    <property type="term" value="C:membrane"/>
    <property type="evidence" value="ECO:0007669"/>
    <property type="project" value="TreeGrafter"/>
</dbReference>
<accession>A0A8X7X882</accession>
<reference evidence="2 3" key="1">
    <citation type="journal article" date="2021" name="Cell">
        <title>Tracing the genetic footprints of vertebrate landing in non-teleost ray-finned fishes.</title>
        <authorList>
            <person name="Bi X."/>
            <person name="Wang K."/>
            <person name="Yang L."/>
            <person name="Pan H."/>
            <person name="Jiang H."/>
            <person name="Wei Q."/>
            <person name="Fang M."/>
            <person name="Yu H."/>
            <person name="Zhu C."/>
            <person name="Cai Y."/>
            <person name="He Y."/>
            <person name="Gan X."/>
            <person name="Zeng H."/>
            <person name="Yu D."/>
            <person name="Zhu Y."/>
            <person name="Jiang H."/>
            <person name="Qiu Q."/>
            <person name="Yang H."/>
            <person name="Zhang Y.E."/>
            <person name="Wang W."/>
            <person name="Zhu M."/>
            <person name="He S."/>
            <person name="Zhang G."/>
        </authorList>
    </citation>
    <scope>NUCLEOTIDE SEQUENCE [LARGE SCALE GENOMIC DNA]</scope>
    <source>
        <strain evidence="2">Bchr_013</strain>
    </source>
</reference>
<dbReference type="GO" id="GO:0001913">
    <property type="term" value="P:T cell mediated cytotoxicity"/>
    <property type="evidence" value="ECO:0007669"/>
    <property type="project" value="TreeGrafter"/>
</dbReference>
<evidence type="ECO:0000313" key="3">
    <source>
        <dbReference type="Proteomes" id="UP000886611"/>
    </source>
</evidence>
<dbReference type="PANTHER" id="PTHR46096">
    <property type="entry name" value="PERFORIN-1"/>
    <property type="match status" value="1"/>
</dbReference>
<dbReference type="InterPro" id="IPR035892">
    <property type="entry name" value="C2_domain_sf"/>
</dbReference>
<dbReference type="SMART" id="SM00239">
    <property type="entry name" value="C2"/>
    <property type="match status" value="1"/>
</dbReference>
<dbReference type="GO" id="GO:0051607">
    <property type="term" value="P:defense response to virus"/>
    <property type="evidence" value="ECO:0007669"/>
    <property type="project" value="TreeGrafter"/>
</dbReference>
<sequence>MGAGALLSKDTESMNFVPLITPALQSRNRLLCYGEDHQQESTMASSQPWWRFLLLLVVHLLIQPEGCSSNDGKFLQVHVRKANGLRGDPVGATDAYVRVSYGSTTKTTPPVSEDDNPIWNINFDFGKVMSGYKLEFDVFDKDVFFDDWMGSCNVPVENNNVSSSCQLLKDAIFYYGYTILTEADF</sequence>
<dbReference type="PROSITE" id="PS50004">
    <property type="entry name" value="C2"/>
    <property type="match status" value="1"/>
</dbReference>
<comment type="caution">
    <text evidence="2">The sequence shown here is derived from an EMBL/GenBank/DDBJ whole genome shotgun (WGS) entry which is preliminary data.</text>
</comment>